<evidence type="ECO:0000313" key="3">
    <source>
        <dbReference type="EMBL" id="MBE4907232.1"/>
    </source>
</evidence>
<accession>A0ABR9QFF9</accession>
<evidence type="ECO:0000259" key="1">
    <source>
        <dbReference type="Pfam" id="PF00534"/>
    </source>
</evidence>
<evidence type="ECO:0000259" key="2">
    <source>
        <dbReference type="Pfam" id="PF13439"/>
    </source>
</evidence>
<sequence length="372" mass="42101">MERIKILFIMQSFQGGGAERVTLDLINHLDRKVYEPSILVVNCFGELVPSIPRDLTIIEVLSKNEKMITHPIKVISAVIKAAREVDLIFGTLEMTPTYLASIASIITKKQAIGWIHTDVREYPKTNHLVHKFLIRTLYKRLKAIIAVSEGAKVSFEKMFPQIKVPVVRIYNPIRLDDIYKMAPEENDVEDTEPIIIGIGRLSEVKGFDHLIKAHHYLVKKGVKNKLLILGEGSQRKELEALILDLGVEESVTLKGFVENPYKYLRSASVFVLSSRYEGFSVVIAEALSLGIPVVSSNCHSGPSEILEDGKYGSLTPIGDYEALAIKIMETLHSVDLENNRKERIKRGQDFSLQKIIPEFERLFFLVLHNRQI</sequence>
<dbReference type="PANTHER" id="PTHR12526">
    <property type="entry name" value="GLYCOSYLTRANSFERASE"/>
    <property type="match status" value="1"/>
</dbReference>
<gene>
    <name evidence="3" type="ORF">IMZ08_04055</name>
</gene>
<protein>
    <submittedName>
        <fullName evidence="3">Glycosyltransferase</fullName>
    </submittedName>
</protein>
<dbReference type="Pfam" id="PF13439">
    <property type="entry name" value="Glyco_transf_4"/>
    <property type="match status" value="1"/>
</dbReference>
<dbReference type="PANTHER" id="PTHR12526:SF630">
    <property type="entry name" value="GLYCOSYLTRANSFERASE"/>
    <property type="match status" value="1"/>
</dbReference>
<dbReference type="InterPro" id="IPR028098">
    <property type="entry name" value="Glyco_trans_4-like_N"/>
</dbReference>
<organism evidence="3 4">
    <name type="scientific">Litchfieldia luteola</name>
    <dbReference type="NCBI Taxonomy" id="682179"/>
    <lineage>
        <taxon>Bacteria</taxon>
        <taxon>Bacillati</taxon>
        <taxon>Bacillota</taxon>
        <taxon>Bacilli</taxon>
        <taxon>Bacillales</taxon>
        <taxon>Bacillaceae</taxon>
        <taxon>Litchfieldia</taxon>
    </lineage>
</organism>
<name>A0ABR9QFF9_9BACI</name>
<dbReference type="InterPro" id="IPR001296">
    <property type="entry name" value="Glyco_trans_1"/>
</dbReference>
<reference evidence="3 4" key="1">
    <citation type="submission" date="2020-10" db="EMBL/GenBank/DDBJ databases">
        <title>Bacillus sp. HD4P25, an endophyte from a halophyte.</title>
        <authorList>
            <person name="Sun J.-Q."/>
        </authorList>
    </citation>
    <scope>NUCLEOTIDE SEQUENCE [LARGE SCALE GENOMIC DNA]</scope>
    <source>
        <strain evidence="3 4">YIM 93174</strain>
    </source>
</reference>
<feature type="domain" description="Glycosyltransferase subfamily 4-like N-terminal" evidence="2">
    <location>
        <begin position="16"/>
        <end position="176"/>
    </location>
</feature>
<evidence type="ECO:0000313" key="4">
    <source>
        <dbReference type="Proteomes" id="UP001516662"/>
    </source>
</evidence>
<dbReference type="EMBL" id="JADCLJ010000007">
    <property type="protein sequence ID" value="MBE4907232.1"/>
    <property type="molecule type" value="Genomic_DNA"/>
</dbReference>
<dbReference type="SUPFAM" id="SSF53756">
    <property type="entry name" value="UDP-Glycosyltransferase/glycogen phosphorylase"/>
    <property type="match status" value="1"/>
</dbReference>
<dbReference type="Pfam" id="PF00534">
    <property type="entry name" value="Glycos_transf_1"/>
    <property type="match status" value="1"/>
</dbReference>
<keyword evidence="4" id="KW-1185">Reference proteome</keyword>
<proteinExistence type="predicted"/>
<dbReference type="RefSeq" id="WP_209794365.1">
    <property type="nucleotide sequence ID" value="NZ_JAGGKM010000005.1"/>
</dbReference>
<comment type="caution">
    <text evidence="3">The sequence shown here is derived from an EMBL/GenBank/DDBJ whole genome shotgun (WGS) entry which is preliminary data.</text>
</comment>
<dbReference type="Gene3D" id="3.40.50.2000">
    <property type="entry name" value="Glycogen Phosphorylase B"/>
    <property type="match status" value="2"/>
</dbReference>
<dbReference type="Proteomes" id="UP001516662">
    <property type="component" value="Unassembled WGS sequence"/>
</dbReference>
<dbReference type="CDD" id="cd03811">
    <property type="entry name" value="GT4_GT28_WabH-like"/>
    <property type="match status" value="1"/>
</dbReference>
<feature type="domain" description="Glycosyl transferase family 1" evidence="1">
    <location>
        <begin position="184"/>
        <end position="345"/>
    </location>
</feature>